<accession>A0ABD7HI23</accession>
<proteinExistence type="predicted"/>
<gene>
    <name evidence="1" type="ORF">D2E76_24500</name>
</gene>
<dbReference type="EMBL" id="QXBN01000028">
    <property type="protein sequence ID" value="RIT31757.1"/>
    <property type="molecule type" value="Genomic_DNA"/>
</dbReference>
<protein>
    <submittedName>
        <fullName evidence="1">Uncharacterized protein</fullName>
    </submittedName>
</protein>
<reference evidence="1 2" key="1">
    <citation type="submission" date="2018-08" db="EMBL/GenBank/DDBJ databases">
        <title>Linezolid Resistance in Mycobacterium abscessus: MIC Distribution and Comprehensive Investigation of Resistance Mechanisms.</title>
        <authorList>
            <person name="Ye M."/>
            <person name="Xu L."/>
            <person name="Zou Y."/>
            <person name="Li B."/>
            <person name="Guo Q."/>
            <person name="Zhang Y."/>
            <person name="Zhan M."/>
            <person name="Xu B."/>
            <person name="Yu F."/>
            <person name="Zhang Z."/>
            <person name="Chu H."/>
        </authorList>
    </citation>
    <scope>NUCLEOTIDE SEQUENCE [LARGE SCALE GENOMIC DNA]</scope>
    <source>
        <strain evidence="1 2">G143</strain>
    </source>
</reference>
<evidence type="ECO:0000313" key="2">
    <source>
        <dbReference type="Proteomes" id="UP000284557"/>
    </source>
</evidence>
<organism evidence="1 2">
    <name type="scientific">Mycobacteroides abscessus</name>
    <dbReference type="NCBI Taxonomy" id="36809"/>
    <lineage>
        <taxon>Bacteria</taxon>
        <taxon>Bacillati</taxon>
        <taxon>Actinomycetota</taxon>
        <taxon>Actinomycetes</taxon>
        <taxon>Mycobacteriales</taxon>
        <taxon>Mycobacteriaceae</taxon>
        <taxon>Mycobacteroides</taxon>
    </lineage>
</organism>
<sequence>MSTGGPSAAKVSVEVSSSGRGAQLEVVIAGVNTTDRDHRILLYMLGGVLDAFVGSLEPDLNICNKSA</sequence>
<comment type="caution">
    <text evidence="1">The sequence shown here is derived from an EMBL/GenBank/DDBJ whole genome shotgun (WGS) entry which is preliminary data.</text>
</comment>
<name>A0ABD7HI23_9MYCO</name>
<evidence type="ECO:0000313" key="1">
    <source>
        <dbReference type="EMBL" id="RIT31757.1"/>
    </source>
</evidence>
<dbReference type="Proteomes" id="UP000284557">
    <property type="component" value="Unassembled WGS sequence"/>
</dbReference>
<dbReference type="AlphaFoldDB" id="A0ABD7HI23"/>